<dbReference type="InParanoid" id="A0A1Y5TLH8"/>
<proteinExistence type="predicted"/>
<dbReference type="AlphaFoldDB" id="A0A1Y5TLH8"/>
<dbReference type="PANTHER" id="PTHR40036">
    <property type="entry name" value="MACROCIN O-METHYLTRANSFERASE"/>
    <property type="match status" value="1"/>
</dbReference>
<dbReference type="SUPFAM" id="SSF53335">
    <property type="entry name" value="S-adenosyl-L-methionine-dependent methyltransferases"/>
    <property type="match status" value="1"/>
</dbReference>
<keyword evidence="1" id="KW-0489">Methyltransferase</keyword>
<dbReference type="InterPro" id="IPR029063">
    <property type="entry name" value="SAM-dependent_MTases_sf"/>
</dbReference>
<dbReference type="RefSeq" id="WP_085884151.1">
    <property type="nucleotide sequence ID" value="NZ_FWFR01000002.1"/>
</dbReference>
<protein>
    <submittedName>
        <fullName evidence="1">Macrocin O-methyltransferase</fullName>
        <ecNumber evidence="1">2.1.1.101</ecNumber>
    </submittedName>
</protein>
<organism evidence="1 2">
    <name type="scientific">Oceanibacterium hippocampi</name>
    <dbReference type="NCBI Taxonomy" id="745714"/>
    <lineage>
        <taxon>Bacteria</taxon>
        <taxon>Pseudomonadati</taxon>
        <taxon>Pseudomonadota</taxon>
        <taxon>Alphaproteobacteria</taxon>
        <taxon>Sneathiellales</taxon>
        <taxon>Sneathiellaceae</taxon>
        <taxon>Oceanibacterium</taxon>
    </lineage>
</organism>
<dbReference type="OrthoDB" id="9811332at2"/>
<dbReference type="Gene3D" id="3.40.50.150">
    <property type="entry name" value="Vaccinia Virus protein VP39"/>
    <property type="match status" value="1"/>
</dbReference>
<reference evidence="1 2" key="1">
    <citation type="submission" date="2017-03" db="EMBL/GenBank/DDBJ databases">
        <authorList>
            <person name="Afonso C.L."/>
            <person name="Miller P.J."/>
            <person name="Scott M.A."/>
            <person name="Spackman E."/>
            <person name="Goraichik I."/>
            <person name="Dimitrov K.M."/>
            <person name="Suarez D.L."/>
            <person name="Swayne D.E."/>
        </authorList>
    </citation>
    <scope>NUCLEOTIDE SEQUENCE [LARGE SCALE GENOMIC DNA]</scope>
    <source>
        <strain evidence="1 2">CECT 7691</strain>
    </source>
</reference>
<evidence type="ECO:0000313" key="2">
    <source>
        <dbReference type="Proteomes" id="UP000193200"/>
    </source>
</evidence>
<gene>
    <name evidence="1" type="primary">tylF_2</name>
    <name evidence="1" type="ORF">OCH7691_02825</name>
</gene>
<keyword evidence="2" id="KW-1185">Reference proteome</keyword>
<sequence length="240" mass="27165">MSIRKWLGLKRKKAVTYRYDQDGLKSIHNCDFMDDPAFADAYRAGAETGAWGKSRVHWRVHVVLWAAARGRGLQGDFVECGVHKGGTAHAVIRALDFAKQPRKFYLFDTFAGFDEKTLTERERQRALYKNEYESDVYEEVRKRFSVYPNVEIVRGPVPDTLADVEIDRVAYLSIDMNTVVPEIAAAEHFWPKLVSGATVVLDDYGWPGHEEQKAAFDGFAAERGVPLLRLPTGQAVMIKP</sequence>
<dbReference type="PANTHER" id="PTHR40036:SF1">
    <property type="entry name" value="MACROCIN O-METHYLTRANSFERASE"/>
    <property type="match status" value="1"/>
</dbReference>
<dbReference type="EC" id="2.1.1.101" evidence="1"/>
<name>A0A1Y5TLH8_9PROT</name>
<dbReference type="InterPro" id="IPR008884">
    <property type="entry name" value="TylF_MeTrfase"/>
</dbReference>
<dbReference type="Proteomes" id="UP000193200">
    <property type="component" value="Unassembled WGS sequence"/>
</dbReference>
<dbReference type="GO" id="GO:0030769">
    <property type="term" value="F:macrocin O-methyltransferase activity"/>
    <property type="evidence" value="ECO:0007669"/>
    <property type="project" value="UniProtKB-EC"/>
</dbReference>
<dbReference type="GO" id="GO:0032259">
    <property type="term" value="P:methylation"/>
    <property type="evidence" value="ECO:0007669"/>
    <property type="project" value="UniProtKB-KW"/>
</dbReference>
<dbReference type="Pfam" id="PF05711">
    <property type="entry name" value="TylF"/>
    <property type="match status" value="1"/>
</dbReference>
<accession>A0A1Y5TLH8</accession>
<keyword evidence="1" id="KW-0808">Transferase</keyword>
<evidence type="ECO:0000313" key="1">
    <source>
        <dbReference type="EMBL" id="SLN63194.1"/>
    </source>
</evidence>
<dbReference type="EMBL" id="FWFR01000002">
    <property type="protein sequence ID" value="SLN63194.1"/>
    <property type="molecule type" value="Genomic_DNA"/>
</dbReference>